<dbReference type="Gene3D" id="3.20.20.70">
    <property type="entry name" value="Aldolase class I"/>
    <property type="match status" value="1"/>
</dbReference>
<dbReference type="InterPro" id="IPR036206">
    <property type="entry name" value="ThiamineP_synth_sf"/>
</dbReference>
<dbReference type="PANTHER" id="PTHR20857">
    <property type="entry name" value="THIAMINE-PHOSPHATE PYROPHOSPHORYLASE"/>
    <property type="match status" value="1"/>
</dbReference>
<keyword evidence="4" id="KW-0413">Isomerase</keyword>
<organism evidence="4 5">
    <name type="scientific">Campylobacter suis</name>
    <dbReference type="NCBI Taxonomy" id="2790657"/>
    <lineage>
        <taxon>Bacteria</taxon>
        <taxon>Pseudomonadati</taxon>
        <taxon>Campylobacterota</taxon>
        <taxon>Epsilonproteobacteria</taxon>
        <taxon>Campylobacterales</taxon>
        <taxon>Campylobacteraceae</taxon>
        <taxon>Campylobacter</taxon>
    </lineage>
</organism>
<sequence length="190" mass="21473">MSSSKNFKLICVSNRHLSDDFLSDVRRIAYEKKPDYLILRERSLSESEYEKLVRNVSEILQASRYELIVHTHFNVARKLGVKMVHFGFDDFVGLKNGGASFDEFDSVGVSIHSISQAKIARDLGANYIIAGHIFDTPSHAGEPGRGIEFLEEILRLNITTYAIGGVNFNNLDMIKSIGAHWACMMREFVK</sequence>
<dbReference type="InterPro" id="IPR013785">
    <property type="entry name" value="Aldolase_TIM"/>
</dbReference>
<feature type="domain" description="Thiamine phosphate synthase/TenI" evidence="3">
    <location>
        <begin position="10"/>
        <end position="187"/>
    </location>
</feature>
<accession>A0ABM8Q336</accession>
<evidence type="ECO:0000256" key="2">
    <source>
        <dbReference type="ARBA" id="ARBA00022977"/>
    </source>
</evidence>
<dbReference type="CDD" id="cd00564">
    <property type="entry name" value="TMP_TenI"/>
    <property type="match status" value="1"/>
</dbReference>
<name>A0ABM8Q336_9BACT</name>
<comment type="caution">
    <text evidence="4">The sequence shown here is derived from an EMBL/GenBank/DDBJ whole genome shotgun (WGS) entry which is preliminary data.</text>
</comment>
<dbReference type="InterPro" id="IPR022998">
    <property type="entry name" value="ThiamineP_synth_TenI"/>
</dbReference>
<gene>
    <name evidence="4" type="primary">tenI</name>
    <name evidence="4" type="ORF">LMG8286_00816</name>
</gene>
<protein>
    <submittedName>
        <fullName evidence="4">Thiazole tautomerase</fullName>
        <ecNumber evidence="4">5.3.99.10</ecNumber>
    </submittedName>
</protein>
<dbReference type="Proteomes" id="UP000789359">
    <property type="component" value="Unassembled WGS sequence"/>
</dbReference>
<dbReference type="PANTHER" id="PTHR20857:SF15">
    <property type="entry name" value="THIAMINE-PHOSPHATE SYNTHASE"/>
    <property type="match status" value="1"/>
</dbReference>
<keyword evidence="5" id="KW-1185">Reference proteome</keyword>
<proteinExistence type="predicted"/>
<comment type="pathway">
    <text evidence="1">Cofactor biosynthesis; thiamine diphosphate biosynthesis.</text>
</comment>
<dbReference type="SUPFAM" id="SSF51391">
    <property type="entry name" value="Thiamin phosphate synthase"/>
    <property type="match status" value="1"/>
</dbReference>
<dbReference type="RefSeq" id="WP_230056573.1">
    <property type="nucleotide sequence ID" value="NZ_CAJHOE010000001.1"/>
</dbReference>
<evidence type="ECO:0000259" key="3">
    <source>
        <dbReference type="Pfam" id="PF02581"/>
    </source>
</evidence>
<reference evidence="4 5" key="1">
    <citation type="submission" date="2020-11" db="EMBL/GenBank/DDBJ databases">
        <authorList>
            <person name="Peeters C."/>
        </authorList>
    </citation>
    <scope>NUCLEOTIDE SEQUENCE [LARGE SCALE GENOMIC DNA]</scope>
    <source>
        <strain evidence="4 5">LMG 8286</strain>
    </source>
</reference>
<dbReference type="EMBL" id="CAJHOE010000001">
    <property type="protein sequence ID" value="CAD7287185.1"/>
    <property type="molecule type" value="Genomic_DNA"/>
</dbReference>
<keyword evidence="2" id="KW-0784">Thiamine biosynthesis</keyword>
<evidence type="ECO:0000256" key="1">
    <source>
        <dbReference type="ARBA" id="ARBA00004948"/>
    </source>
</evidence>
<evidence type="ECO:0000313" key="4">
    <source>
        <dbReference type="EMBL" id="CAD7287185.1"/>
    </source>
</evidence>
<dbReference type="EC" id="5.3.99.10" evidence="4"/>
<dbReference type="GO" id="GO:0016853">
    <property type="term" value="F:isomerase activity"/>
    <property type="evidence" value="ECO:0007669"/>
    <property type="project" value="UniProtKB-KW"/>
</dbReference>
<dbReference type="Pfam" id="PF02581">
    <property type="entry name" value="TMP-TENI"/>
    <property type="match status" value="1"/>
</dbReference>
<evidence type="ECO:0000313" key="5">
    <source>
        <dbReference type="Proteomes" id="UP000789359"/>
    </source>
</evidence>